<sequence length="117" mass="12620">MHRLALLLAAPIATLCAAPVLAQEAIGTIQRGSYACELPGHAGREASIAMPEASFRIRGASRYVSPQGDGTYLRRGDRVTFTSGPHNGDSYRVEAPGSLRKLEDGAVTRLRCIRRSR</sequence>
<name>A0A845A736_9SPHN</name>
<comment type="caution">
    <text evidence="2">The sequence shown here is derived from an EMBL/GenBank/DDBJ whole genome shotgun (WGS) entry which is preliminary data.</text>
</comment>
<gene>
    <name evidence="2" type="ORF">GRI62_06985</name>
</gene>
<reference evidence="2 3" key="1">
    <citation type="submission" date="2019-12" db="EMBL/GenBank/DDBJ databases">
        <title>Genomic-based taxomic classification of the family Erythrobacteraceae.</title>
        <authorList>
            <person name="Xu L."/>
        </authorList>
    </citation>
    <scope>NUCLEOTIDE SEQUENCE [LARGE SCALE GENOMIC DNA]</scope>
    <source>
        <strain evidence="2 3">RC4-10-4</strain>
    </source>
</reference>
<dbReference type="Proteomes" id="UP000460626">
    <property type="component" value="Unassembled WGS sequence"/>
</dbReference>
<keyword evidence="2" id="KW-0648">Protein biosynthesis</keyword>
<proteinExistence type="predicted"/>
<dbReference type="EMBL" id="WTYH01000001">
    <property type="protein sequence ID" value="MXO93349.1"/>
    <property type="molecule type" value="Genomic_DNA"/>
</dbReference>
<evidence type="ECO:0000313" key="3">
    <source>
        <dbReference type="Proteomes" id="UP000460626"/>
    </source>
</evidence>
<feature type="chain" id="PRO_5032885942" evidence="1">
    <location>
        <begin position="23"/>
        <end position="117"/>
    </location>
</feature>
<protein>
    <submittedName>
        <fullName evidence="2">Elongation factor P</fullName>
    </submittedName>
</protein>
<dbReference type="OrthoDB" id="7509105at2"/>
<organism evidence="2 3">
    <name type="scientific">Aurantiacibacter arachoides</name>
    <dbReference type="NCBI Taxonomy" id="1850444"/>
    <lineage>
        <taxon>Bacteria</taxon>
        <taxon>Pseudomonadati</taxon>
        <taxon>Pseudomonadota</taxon>
        <taxon>Alphaproteobacteria</taxon>
        <taxon>Sphingomonadales</taxon>
        <taxon>Erythrobacteraceae</taxon>
        <taxon>Aurantiacibacter</taxon>
    </lineage>
</organism>
<keyword evidence="3" id="KW-1185">Reference proteome</keyword>
<dbReference type="RefSeq" id="WP_131452631.1">
    <property type="nucleotide sequence ID" value="NZ_BMJK01000001.1"/>
</dbReference>
<keyword evidence="2" id="KW-0251">Elongation factor</keyword>
<evidence type="ECO:0000313" key="2">
    <source>
        <dbReference type="EMBL" id="MXO93349.1"/>
    </source>
</evidence>
<dbReference type="AlphaFoldDB" id="A0A845A736"/>
<accession>A0A845A736</accession>
<keyword evidence="1" id="KW-0732">Signal</keyword>
<dbReference type="GO" id="GO:0003746">
    <property type="term" value="F:translation elongation factor activity"/>
    <property type="evidence" value="ECO:0007669"/>
    <property type="project" value="UniProtKB-KW"/>
</dbReference>
<evidence type="ECO:0000256" key="1">
    <source>
        <dbReference type="SAM" id="SignalP"/>
    </source>
</evidence>
<feature type="signal peptide" evidence="1">
    <location>
        <begin position="1"/>
        <end position="22"/>
    </location>
</feature>